<dbReference type="InterPro" id="IPR039421">
    <property type="entry name" value="Type_1_exporter"/>
</dbReference>
<feature type="transmembrane region" description="Helical" evidence="9">
    <location>
        <begin position="133"/>
        <end position="154"/>
    </location>
</feature>
<dbReference type="GO" id="GO:0140359">
    <property type="term" value="F:ABC-type transporter activity"/>
    <property type="evidence" value="ECO:0007669"/>
    <property type="project" value="InterPro"/>
</dbReference>
<evidence type="ECO:0000256" key="3">
    <source>
        <dbReference type="ARBA" id="ARBA00022475"/>
    </source>
</evidence>
<dbReference type="GO" id="GO:0034040">
    <property type="term" value="F:ATPase-coupled lipid transmembrane transporter activity"/>
    <property type="evidence" value="ECO:0007669"/>
    <property type="project" value="TreeGrafter"/>
</dbReference>
<dbReference type="GO" id="GO:0005524">
    <property type="term" value="F:ATP binding"/>
    <property type="evidence" value="ECO:0007669"/>
    <property type="project" value="UniProtKB-KW"/>
</dbReference>
<gene>
    <name evidence="12" type="ORF">DJ021_09320</name>
</gene>
<dbReference type="GO" id="GO:0030253">
    <property type="term" value="P:protein secretion by the type I secretion system"/>
    <property type="evidence" value="ECO:0007669"/>
    <property type="project" value="InterPro"/>
</dbReference>
<evidence type="ECO:0000256" key="6">
    <source>
        <dbReference type="ARBA" id="ARBA00022840"/>
    </source>
</evidence>
<protein>
    <submittedName>
        <fullName evidence="12">Type I secretion system permease/ATPase</fullName>
    </submittedName>
</protein>
<keyword evidence="4 9" id="KW-0812">Transmembrane</keyword>
<dbReference type="NCBIfam" id="TIGR01842">
    <property type="entry name" value="type_I_sec_PrtD"/>
    <property type="match status" value="1"/>
</dbReference>
<dbReference type="Pfam" id="PF00005">
    <property type="entry name" value="ABC_tran"/>
    <property type="match status" value="1"/>
</dbReference>
<dbReference type="Proteomes" id="UP000249842">
    <property type="component" value="Unassembled WGS sequence"/>
</dbReference>
<feature type="transmembrane region" description="Helical" evidence="9">
    <location>
        <begin position="26"/>
        <end position="48"/>
    </location>
</feature>
<dbReference type="InterPro" id="IPR027417">
    <property type="entry name" value="P-loop_NTPase"/>
</dbReference>
<dbReference type="PANTHER" id="PTHR24221">
    <property type="entry name" value="ATP-BINDING CASSETTE SUB-FAMILY B"/>
    <property type="match status" value="1"/>
</dbReference>
<keyword evidence="6" id="KW-0067">ATP-binding</keyword>
<dbReference type="InterPro" id="IPR036640">
    <property type="entry name" value="ABC1_TM_sf"/>
</dbReference>
<dbReference type="AlphaFoldDB" id="A0A328B4M4"/>
<dbReference type="InterPro" id="IPR010128">
    <property type="entry name" value="ATPase_T1SS_PrtD-like"/>
</dbReference>
<evidence type="ECO:0000259" key="11">
    <source>
        <dbReference type="PROSITE" id="PS50929"/>
    </source>
</evidence>
<dbReference type="FunFam" id="3.40.50.300:FF:001444">
    <property type="entry name" value="ABC transporter ATP-binding protein"/>
    <property type="match status" value="1"/>
</dbReference>
<keyword evidence="3" id="KW-1003">Cell membrane</keyword>
<evidence type="ECO:0000256" key="1">
    <source>
        <dbReference type="ARBA" id="ARBA00004651"/>
    </source>
</evidence>
<evidence type="ECO:0000256" key="9">
    <source>
        <dbReference type="SAM" id="Phobius"/>
    </source>
</evidence>
<organism evidence="12 13">
    <name type="scientific">Phenylobacterium hankyongense</name>
    <dbReference type="NCBI Taxonomy" id="1813876"/>
    <lineage>
        <taxon>Bacteria</taxon>
        <taxon>Pseudomonadati</taxon>
        <taxon>Pseudomonadota</taxon>
        <taxon>Alphaproteobacteria</taxon>
        <taxon>Caulobacterales</taxon>
        <taxon>Caulobacteraceae</taxon>
        <taxon>Phenylobacterium</taxon>
    </lineage>
</organism>
<feature type="domain" description="ABC transporter" evidence="10">
    <location>
        <begin position="335"/>
        <end position="571"/>
    </location>
</feature>
<comment type="subcellular location">
    <subcellularLocation>
        <location evidence="1">Cell membrane</location>
        <topology evidence="1">Multi-pass membrane protein</topology>
    </subcellularLocation>
</comment>
<evidence type="ECO:0000256" key="7">
    <source>
        <dbReference type="ARBA" id="ARBA00022989"/>
    </source>
</evidence>
<dbReference type="InterPro" id="IPR003593">
    <property type="entry name" value="AAA+_ATPase"/>
</dbReference>
<dbReference type="RefSeq" id="WP_111457281.1">
    <property type="nucleotide sequence ID" value="NZ_QFYP01000001.1"/>
</dbReference>
<feature type="transmembrane region" description="Helical" evidence="9">
    <location>
        <begin position="251"/>
        <end position="269"/>
    </location>
</feature>
<evidence type="ECO:0000313" key="13">
    <source>
        <dbReference type="Proteomes" id="UP000249842"/>
    </source>
</evidence>
<dbReference type="EMBL" id="QFYP01000001">
    <property type="protein sequence ID" value="RAK59988.1"/>
    <property type="molecule type" value="Genomic_DNA"/>
</dbReference>
<dbReference type="InterPro" id="IPR003439">
    <property type="entry name" value="ABC_transporter-like_ATP-bd"/>
</dbReference>
<feature type="transmembrane region" description="Helical" evidence="9">
    <location>
        <begin position="160"/>
        <end position="178"/>
    </location>
</feature>
<dbReference type="PROSITE" id="PS00211">
    <property type="entry name" value="ABC_TRANSPORTER_1"/>
    <property type="match status" value="1"/>
</dbReference>
<dbReference type="PROSITE" id="PS50893">
    <property type="entry name" value="ABC_TRANSPORTER_2"/>
    <property type="match status" value="1"/>
</dbReference>
<evidence type="ECO:0000256" key="2">
    <source>
        <dbReference type="ARBA" id="ARBA00022448"/>
    </source>
</evidence>
<evidence type="ECO:0000313" key="12">
    <source>
        <dbReference type="EMBL" id="RAK59988.1"/>
    </source>
</evidence>
<evidence type="ECO:0000256" key="5">
    <source>
        <dbReference type="ARBA" id="ARBA00022741"/>
    </source>
</evidence>
<dbReference type="InterPro" id="IPR017871">
    <property type="entry name" value="ABC_transporter-like_CS"/>
</dbReference>
<evidence type="ECO:0000256" key="4">
    <source>
        <dbReference type="ARBA" id="ARBA00022692"/>
    </source>
</evidence>
<evidence type="ECO:0000259" key="10">
    <source>
        <dbReference type="PROSITE" id="PS50893"/>
    </source>
</evidence>
<dbReference type="InterPro" id="IPR011527">
    <property type="entry name" value="ABC1_TM_dom"/>
</dbReference>
<evidence type="ECO:0000256" key="8">
    <source>
        <dbReference type="ARBA" id="ARBA00023136"/>
    </source>
</evidence>
<dbReference type="GO" id="GO:0016887">
    <property type="term" value="F:ATP hydrolysis activity"/>
    <property type="evidence" value="ECO:0007669"/>
    <property type="project" value="InterPro"/>
</dbReference>
<feature type="transmembrane region" description="Helical" evidence="9">
    <location>
        <begin position="60"/>
        <end position="80"/>
    </location>
</feature>
<dbReference type="SMART" id="SM00382">
    <property type="entry name" value="AAA"/>
    <property type="match status" value="1"/>
</dbReference>
<dbReference type="Gene3D" id="1.20.1560.10">
    <property type="entry name" value="ABC transporter type 1, transmembrane domain"/>
    <property type="match status" value="1"/>
</dbReference>
<keyword evidence="8 9" id="KW-0472">Membrane</keyword>
<keyword evidence="5" id="KW-0547">Nucleotide-binding</keyword>
<dbReference type="SUPFAM" id="SSF90123">
    <property type="entry name" value="ABC transporter transmembrane region"/>
    <property type="match status" value="1"/>
</dbReference>
<reference evidence="13" key="1">
    <citation type="submission" date="2018-05" db="EMBL/GenBank/DDBJ databases">
        <authorList>
            <person name="Li X."/>
        </authorList>
    </citation>
    <scope>NUCLEOTIDE SEQUENCE [LARGE SCALE GENOMIC DNA]</scope>
    <source>
        <strain evidence="13">HKS-05</strain>
    </source>
</reference>
<sequence>MKFFTFLANQPDNVLTRALGEGKRPFAVAAAFSFFSNVLYLALPLYTYQVYGRVLVSQSISTLIWLTAVTLFVFAVSSAIDDYRARILINYGVVLDQRVSGRLFTGLFDAAVRGDQSARSQVLRDLDQFRQTLTGVAAAAFFDVPWIPVFLGVLFIIDPLIGVLTTVGALVLLGLALLQERAIRPPMKEANDAALKSYAFTEAALRNGEVVRAMGMLPTLGAAWAGHRAVTIERGAASAEMSNAFTDTIKAVRMGMQVLIVAIGAYLILKGKIHSGMLFANMILASRALQPIEKIVGSWEPLNNMARAHGRLMAMLQQAEPPSAATTLPRPKGRLSVEQLNYAPRGANKLILANVNFVLEPGEVLGVIGPSGAGKSTLARLLVGIWRPNNGVVRLDGADVFTWERADFGRHVGYLPQDTELFAGTVRHNIGRFRADVTDEEVVRAAQLAGVHELILRMPKGYDTDVGEGGVILSAGQRQRVGLARAMLGDPAFIVLDEPNASLDAEGEEALLRAIDAMKANGATVVIISHKAGIFRPADKMLVLRDGRLELFGPRDQVMSRLMKPAEVRAVEGAAR</sequence>
<keyword evidence="7 9" id="KW-1133">Transmembrane helix</keyword>
<dbReference type="GO" id="GO:0030256">
    <property type="term" value="C:type I protein secretion system complex"/>
    <property type="evidence" value="ECO:0007669"/>
    <property type="project" value="InterPro"/>
</dbReference>
<proteinExistence type="predicted"/>
<dbReference type="SUPFAM" id="SSF52540">
    <property type="entry name" value="P-loop containing nucleoside triphosphate hydrolases"/>
    <property type="match status" value="1"/>
</dbReference>
<dbReference type="OrthoDB" id="9787557at2"/>
<dbReference type="PROSITE" id="PS50929">
    <property type="entry name" value="ABC_TM1F"/>
    <property type="match status" value="1"/>
</dbReference>
<accession>A0A328B4M4</accession>
<dbReference type="PANTHER" id="PTHR24221:SF248">
    <property type="entry name" value="ABC TRANSPORTER TRANSMEMBRANE REGION"/>
    <property type="match status" value="1"/>
</dbReference>
<keyword evidence="13" id="KW-1185">Reference proteome</keyword>
<dbReference type="GO" id="GO:0005886">
    <property type="term" value="C:plasma membrane"/>
    <property type="evidence" value="ECO:0007669"/>
    <property type="project" value="UniProtKB-SubCell"/>
</dbReference>
<keyword evidence="2" id="KW-0813">Transport</keyword>
<comment type="caution">
    <text evidence="12">The sequence shown here is derived from an EMBL/GenBank/DDBJ whole genome shotgun (WGS) entry which is preliminary data.</text>
</comment>
<feature type="domain" description="ABC transmembrane type-1" evidence="11">
    <location>
        <begin position="27"/>
        <end position="304"/>
    </location>
</feature>
<dbReference type="Gene3D" id="3.40.50.300">
    <property type="entry name" value="P-loop containing nucleotide triphosphate hydrolases"/>
    <property type="match status" value="1"/>
</dbReference>
<dbReference type="Pfam" id="PF00664">
    <property type="entry name" value="ABC_membrane"/>
    <property type="match status" value="1"/>
</dbReference>
<name>A0A328B4M4_9CAUL</name>